<proteinExistence type="predicted"/>
<evidence type="ECO:0000313" key="1">
    <source>
        <dbReference type="EMBL" id="ORA85232.1"/>
    </source>
</evidence>
<dbReference type="RefSeq" id="WP_071509801.1">
    <property type="nucleotide sequence ID" value="NZ_CP060015.1"/>
</dbReference>
<evidence type="ECO:0008006" key="3">
    <source>
        <dbReference type="Google" id="ProtNLM"/>
    </source>
</evidence>
<dbReference type="SUPFAM" id="SSF109854">
    <property type="entry name" value="DinB/YfiT-like putative metalloenzymes"/>
    <property type="match status" value="1"/>
</dbReference>
<dbReference type="InterPro" id="IPR034660">
    <property type="entry name" value="DinB/YfiT-like"/>
</dbReference>
<protein>
    <recommendedName>
        <fullName evidence="3">Chorismate synthase</fullName>
    </recommendedName>
</protein>
<dbReference type="Gene3D" id="1.20.120.450">
    <property type="entry name" value="dinb family like domain"/>
    <property type="match status" value="1"/>
</dbReference>
<reference evidence="1 2" key="1">
    <citation type="submission" date="2017-02" db="EMBL/GenBank/DDBJ databases">
        <title>The new phylogeny of genus Mycobacterium.</title>
        <authorList>
            <person name="Tortoli E."/>
            <person name="Trovato A."/>
            <person name="Cirillo D.M."/>
        </authorList>
    </citation>
    <scope>NUCLEOTIDE SEQUENCE [LARGE SCALE GENOMIC DNA]</scope>
    <source>
        <strain evidence="1 2">IP1130001</strain>
    </source>
</reference>
<sequence>MASTDAAAQELLRDSFTRLIEHVDELTDGLTDAISNYRPVPNANSIAWLIWHSARVQDIQLADVAGVEQVWSRDGWVDQFGLDLPRNDSGYGHGPEQVAKVKAPADLLSGYYHAVHKLTLEYIATVTADELARVVDTHWDPPVTASARLVSIVDDCAQHLGQAAYVRGIAQ</sequence>
<gene>
    <name evidence="1" type="ORF">BST29_01750</name>
</gene>
<dbReference type="InterPro" id="IPR007061">
    <property type="entry name" value="MST-like"/>
</dbReference>
<name>A0ABX3SX92_MYCMA</name>
<dbReference type="NCBIfam" id="NF047843">
    <property type="entry name" value="MST_Rv0443"/>
    <property type="match status" value="1"/>
</dbReference>
<comment type="caution">
    <text evidence="1">The sequence shown here is derived from an EMBL/GenBank/DDBJ whole genome shotgun (WGS) entry which is preliminary data.</text>
</comment>
<dbReference type="Proteomes" id="UP000243140">
    <property type="component" value="Unassembled WGS sequence"/>
</dbReference>
<keyword evidence="2" id="KW-1185">Reference proteome</keyword>
<accession>A0ABX3SX92</accession>
<organism evidence="1 2">
    <name type="scientific">Mycobacterium malmoense</name>
    <dbReference type="NCBI Taxonomy" id="1780"/>
    <lineage>
        <taxon>Bacteria</taxon>
        <taxon>Bacillati</taxon>
        <taxon>Actinomycetota</taxon>
        <taxon>Actinomycetes</taxon>
        <taxon>Mycobacteriales</taxon>
        <taxon>Mycobacteriaceae</taxon>
        <taxon>Mycobacterium</taxon>
    </lineage>
</organism>
<dbReference type="EMBL" id="MVHV01000002">
    <property type="protein sequence ID" value="ORA85232.1"/>
    <property type="molecule type" value="Genomic_DNA"/>
</dbReference>
<evidence type="ECO:0000313" key="2">
    <source>
        <dbReference type="Proteomes" id="UP000243140"/>
    </source>
</evidence>
<dbReference type="Pfam" id="PF04978">
    <property type="entry name" value="MST"/>
    <property type="match status" value="1"/>
</dbReference>